<accession>A0AAV5T184</accession>
<keyword evidence="2" id="KW-1185">Reference proteome</keyword>
<dbReference type="AlphaFoldDB" id="A0AAV5T184"/>
<organism evidence="1 2">
    <name type="scientific">Pristionchus entomophagus</name>
    <dbReference type="NCBI Taxonomy" id="358040"/>
    <lineage>
        <taxon>Eukaryota</taxon>
        <taxon>Metazoa</taxon>
        <taxon>Ecdysozoa</taxon>
        <taxon>Nematoda</taxon>
        <taxon>Chromadorea</taxon>
        <taxon>Rhabditida</taxon>
        <taxon>Rhabditina</taxon>
        <taxon>Diplogasteromorpha</taxon>
        <taxon>Diplogasteroidea</taxon>
        <taxon>Neodiplogasteridae</taxon>
        <taxon>Pristionchus</taxon>
    </lineage>
</organism>
<proteinExistence type="predicted"/>
<feature type="non-terminal residue" evidence="1">
    <location>
        <position position="60"/>
    </location>
</feature>
<comment type="caution">
    <text evidence="1">The sequence shown here is derived from an EMBL/GenBank/DDBJ whole genome shotgun (WGS) entry which is preliminary data.</text>
</comment>
<gene>
    <name evidence="1" type="ORF">PENTCL1PPCAC_10482</name>
</gene>
<dbReference type="Proteomes" id="UP001432027">
    <property type="component" value="Unassembled WGS sequence"/>
</dbReference>
<evidence type="ECO:0000313" key="1">
    <source>
        <dbReference type="EMBL" id="GMS88307.1"/>
    </source>
</evidence>
<sequence>MKNSRELEDHPIIDFNRDVLQLLRTQVDGAIDDLKDSANEPSERTSELGVGRIRYSQPYL</sequence>
<name>A0AAV5T184_9BILA</name>
<reference evidence="1" key="1">
    <citation type="submission" date="2023-10" db="EMBL/GenBank/DDBJ databases">
        <title>Genome assembly of Pristionchus species.</title>
        <authorList>
            <person name="Yoshida K."/>
            <person name="Sommer R.J."/>
        </authorList>
    </citation>
    <scope>NUCLEOTIDE SEQUENCE</scope>
    <source>
        <strain evidence="1">RS0144</strain>
    </source>
</reference>
<dbReference type="EMBL" id="BTSX01000003">
    <property type="protein sequence ID" value="GMS88307.1"/>
    <property type="molecule type" value="Genomic_DNA"/>
</dbReference>
<evidence type="ECO:0000313" key="2">
    <source>
        <dbReference type="Proteomes" id="UP001432027"/>
    </source>
</evidence>
<protein>
    <submittedName>
        <fullName evidence="1">Uncharacterized protein</fullName>
    </submittedName>
</protein>